<name>A0A397S9P2_9GLOM</name>
<dbReference type="AlphaFoldDB" id="A0A397S9P2"/>
<proteinExistence type="predicted"/>
<feature type="region of interest" description="Disordered" evidence="1">
    <location>
        <begin position="77"/>
        <end position="98"/>
    </location>
</feature>
<dbReference type="EMBL" id="QKYT01000603">
    <property type="protein sequence ID" value="RIA83063.1"/>
    <property type="molecule type" value="Genomic_DNA"/>
</dbReference>
<dbReference type="OrthoDB" id="2322967at2759"/>
<evidence type="ECO:0000256" key="1">
    <source>
        <dbReference type="SAM" id="MobiDB-lite"/>
    </source>
</evidence>
<evidence type="ECO:0000313" key="2">
    <source>
        <dbReference type="EMBL" id="RIA83063.1"/>
    </source>
</evidence>
<sequence length="98" mass="11644">MPPIYQKLNDSRIARFQSIKNFDKIIDEKTVRCKCGVAVRLDRPFRTTNFERHIKSKNCILGTEKQQSLYLFFDQSQNTEEEETESHEYFSRGFDTSL</sequence>
<comment type="caution">
    <text evidence="2">The sequence shown here is derived from an EMBL/GenBank/DDBJ whole genome shotgun (WGS) entry which is preliminary data.</text>
</comment>
<organism evidence="2 3">
    <name type="scientific">Glomus cerebriforme</name>
    <dbReference type="NCBI Taxonomy" id="658196"/>
    <lineage>
        <taxon>Eukaryota</taxon>
        <taxon>Fungi</taxon>
        <taxon>Fungi incertae sedis</taxon>
        <taxon>Mucoromycota</taxon>
        <taxon>Glomeromycotina</taxon>
        <taxon>Glomeromycetes</taxon>
        <taxon>Glomerales</taxon>
        <taxon>Glomeraceae</taxon>
        <taxon>Glomus</taxon>
    </lineage>
</organism>
<accession>A0A397S9P2</accession>
<protein>
    <submittedName>
        <fullName evidence="2">Uncharacterized protein</fullName>
    </submittedName>
</protein>
<evidence type="ECO:0000313" key="3">
    <source>
        <dbReference type="Proteomes" id="UP000265703"/>
    </source>
</evidence>
<keyword evidence="3" id="KW-1185">Reference proteome</keyword>
<dbReference type="Proteomes" id="UP000265703">
    <property type="component" value="Unassembled WGS sequence"/>
</dbReference>
<gene>
    <name evidence="2" type="ORF">C1645_834387</name>
</gene>
<reference evidence="2 3" key="1">
    <citation type="submission" date="2018-06" db="EMBL/GenBank/DDBJ databases">
        <title>Comparative genomics reveals the genomic features of Rhizophagus irregularis, R. cerebriforme, R. diaphanum and Gigaspora rosea, and their symbiotic lifestyle signature.</title>
        <authorList>
            <person name="Morin E."/>
            <person name="San Clemente H."/>
            <person name="Chen E.C.H."/>
            <person name="De La Providencia I."/>
            <person name="Hainaut M."/>
            <person name="Kuo A."/>
            <person name="Kohler A."/>
            <person name="Murat C."/>
            <person name="Tang N."/>
            <person name="Roy S."/>
            <person name="Loubradou J."/>
            <person name="Henrissat B."/>
            <person name="Grigoriev I.V."/>
            <person name="Corradi N."/>
            <person name="Roux C."/>
            <person name="Martin F.M."/>
        </authorList>
    </citation>
    <scope>NUCLEOTIDE SEQUENCE [LARGE SCALE GENOMIC DNA]</scope>
    <source>
        <strain evidence="2 3">DAOM 227022</strain>
    </source>
</reference>